<organism evidence="2 3">
    <name type="scientific">Dechloromonas agitata</name>
    <dbReference type="NCBI Taxonomy" id="73030"/>
    <lineage>
        <taxon>Bacteria</taxon>
        <taxon>Pseudomonadati</taxon>
        <taxon>Pseudomonadota</taxon>
        <taxon>Betaproteobacteria</taxon>
        <taxon>Rhodocyclales</taxon>
        <taxon>Azonexaceae</taxon>
        <taxon>Dechloromonas</taxon>
    </lineage>
</organism>
<dbReference type="GO" id="GO:0005524">
    <property type="term" value="F:ATP binding"/>
    <property type="evidence" value="ECO:0007669"/>
    <property type="project" value="InterPro"/>
</dbReference>
<evidence type="ECO:0000313" key="2">
    <source>
        <dbReference type="EMBL" id="MBF1163726.1"/>
    </source>
</evidence>
<dbReference type="GO" id="GO:0016887">
    <property type="term" value="F:ATP hydrolysis activity"/>
    <property type="evidence" value="ECO:0007669"/>
    <property type="project" value="InterPro"/>
</dbReference>
<sequence>MATVSIRPQQAANLVGRYIDARIPVLLTGAPGVGKSSIVEQAAKAAGYDVILSHPVVADPTDAKGLPWPGKDGESATFLPFGDLARAIKATTPTVWFLDDLGQASPAVQASFMQLLLARKVNGHALPGCVTFVAATNRRSDRAGVSGILSPVISRFGAVVGVETSVDDWCEWALGADMPPELISFIRFRPNLLHLQDTRKADDMENFPCPRTWEYAGKAIQLGLAEDLEFAAFAGAVGEGAAIELRGFLTMARSKLPNPDSIILDPDNAPIPGRPDLLWAVTTALAKRASDTNCGRIFRYAERLFDDGKSEFAVMMVKDIN</sequence>
<dbReference type="CDD" id="cd00009">
    <property type="entry name" value="AAA"/>
    <property type="match status" value="1"/>
</dbReference>
<comment type="caution">
    <text evidence="2">The sequence shown here is derived from an EMBL/GenBank/DDBJ whole genome shotgun (WGS) entry which is preliminary data.</text>
</comment>
<evidence type="ECO:0000313" key="3">
    <source>
        <dbReference type="Proteomes" id="UP000718593"/>
    </source>
</evidence>
<dbReference type="SMART" id="SM00382">
    <property type="entry name" value="AAA"/>
    <property type="match status" value="1"/>
</dbReference>
<dbReference type="InterPro" id="IPR011704">
    <property type="entry name" value="ATPase_dyneun-rel_AAA"/>
</dbReference>
<accession>A0A930FY62</accession>
<feature type="non-terminal residue" evidence="2">
    <location>
        <position position="321"/>
    </location>
</feature>
<dbReference type="AlphaFoldDB" id="A0A930FY62"/>
<name>A0A930FY62_9RHOO</name>
<reference evidence="2" key="1">
    <citation type="submission" date="2020-04" db="EMBL/GenBank/DDBJ databases">
        <title>Deep metagenomics examines the oral microbiome during advanced dental caries in children, revealing novel taxa and co-occurrences with host molecules.</title>
        <authorList>
            <person name="Baker J.L."/>
            <person name="Morton J.T."/>
            <person name="Dinis M."/>
            <person name="Alvarez R."/>
            <person name="Tran N.C."/>
            <person name="Knight R."/>
            <person name="Edlund A."/>
        </authorList>
    </citation>
    <scope>NUCLEOTIDE SEQUENCE</scope>
    <source>
        <strain evidence="2">JCVI_32_bin.24</strain>
    </source>
</reference>
<protein>
    <submittedName>
        <fullName evidence="2">AAA family ATPase</fullName>
    </submittedName>
</protein>
<dbReference type="Gene3D" id="3.40.50.300">
    <property type="entry name" value="P-loop containing nucleotide triphosphate hydrolases"/>
    <property type="match status" value="1"/>
</dbReference>
<dbReference type="Proteomes" id="UP000718593">
    <property type="component" value="Unassembled WGS sequence"/>
</dbReference>
<dbReference type="InterPro" id="IPR027417">
    <property type="entry name" value="P-loop_NTPase"/>
</dbReference>
<evidence type="ECO:0000259" key="1">
    <source>
        <dbReference type="SMART" id="SM00382"/>
    </source>
</evidence>
<dbReference type="SUPFAM" id="SSF52540">
    <property type="entry name" value="P-loop containing nucleoside triphosphate hydrolases"/>
    <property type="match status" value="1"/>
</dbReference>
<proteinExistence type="predicted"/>
<dbReference type="InterPro" id="IPR003593">
    <property type="entry name" value="AAA+_ATPase"/>
</dbReference>
<gene>
    <name evidence="2" type="ORF">HXL68_01670</name>
</gene>
<feature type="domain" description="AAA+ ATPase" evidence="1">
    <location>
        <begin position="21"/>
        <end position="166"/>
    </location>
</feature>
<dbReference type="Pfam" id="PF07728">
    <property type="entry name" value="AAA_5"/>
    <property type="match status" value="1"/>
</dbReference>
<dbReference type="EMBL" id="JABZMI010000012">
    <property type="protein sequence ID" value="MBF1163726.1"/>
    <property type="molecule type" value="Genomic_DNA"/>
</dbReference>